<feature type="region of interest" description="Disordered" evidence="1">
    <location>
        <begin position="1"/>
        <end position="28"/>
    </location>
</feature>
<feature type="region of interest" description="Disordered" evidence="1">
    <location>
        <begin position="131"/>
        <end position="163"/>
    </location>
</feature>
<dbReference type="EMBL" id="MCFL01000002">
    <property type="protein sequence ID" value="ORZ40707.1"/>
    <property type="molecule type" value="Genomic_DNA"/>
</dbReference>
<organism evidence="2 3">
    <name type="scientific">Catenaria anguillulae PL171</name>
    <dbReference type="NCBI Taxonomy" id="765915"/>
    <lineage>
        <taxon>Eukaryota</taxon>
        <taxon>Fungi</taxon>
        <taxon>Fungi incertae sedis</taxon>
        <taxon>Blastocladiomycota</taxon>
        <taxon>Blastocladiomycetes</taxon>
        <taxon>Blastocladiales</taxon>
        <taxon>Catenariaceae</taxon>
        <taxon>Catenaria</taxon>
    </lineage>
</organism>
<evidence type="ECO:0000313" key="3">
    <source>
        <dbReference type="Proteomes" id="UP000193411"/>
    </source>
</evidence>
<accession>A0A1Y2I1H6</accession>
<reference evidence="2 3" key="1">
    <citation type="submission" date="2016-07" db="EMBL/GenBank/DDBJ databases">
        <title>Pervasive Adenine N6-methylation of Active Genes in Fungi.</title>
        <authorList>
            <consortium name="DOE Joint Genome Institute"/>
            <person name="Mondo S.J."/>
            <person name="Dannebaum R.O."/>
            <person name="Kuo R.C."/>
            <person name="Labutti K."/>
            <person name="Haridas S."/>
            <person name="Kuo A."/>
            <person name="Salamov A."/>
            <person name="Ahrendt S.R."/>
            <person name="Lipzen A."/>
            <person name="Sullivan W."/>
            <person name="Andreopoulos W.B."/>
            <person name="Clum A."/>
            <person name="Lindquist E."/>
            <person name="Daum C."/>
            <person name="Ramamoorthy G.K."/>
            <person name="Gryganskyi A."/>
            <person name="Culley D."/>
            <person name="Magnuson J.K."/>
            <person name="James T.Y."/>
            <person name="O'Malley M.A."/>
            <person name="Stajich J.E."/>
            <person name="Spatafora J.W."/>
            <person name="Visel A."/>
            <person name="Grigoriev I.V."/>
        </authorList>
    </citation>
    <scope>NUCLEOTIDE SEQUENCE [LARGE SCALE GENOMIC DNA]</scope>
    <source>
        <strain evidence="2 3">PL171</strain>
    </source>
</reference>
<name>A0A1Y2I1H6_9FUNG</name>
<dbReference type="OrthoDB" id="1470350at2759"/>
<protein>
    <submittedName>
        <fullName evidence="2">Uncharacterized protein</fullName>
    </submittedName>
</protein>
<dbReference type="AlphaFoldDB" id="A0A1Y2I1H6"/>
<keyword evidence="3" id="KW-1185">Reference proteome</keyword>
<comment type="caution">
    <text evidence="2">The sequence shown here is derived from an EMBL/GenBank/DDBJ whole genome shotgun (WGS) entry which is preliminary data.</text>
</comment>
<evidence type="ECO:0000256" key="1">
    <source>
        <dbReference type="SAM" id="MobiDB-lite"/>
    </source>
</evidence>
<sequence length="163" mass="18238">MHRQPHSTPLATPPLPSTLSPSTPTSRCTYTHRVRPAREKLYRDLIAAMPKVSQLGAGECVWLVAEVSLLTHVINETDAQGALSRIHQRVIRRPRMASYRWRIMMAELSESARARGFQILPRFSVSTIPTASNPSIAQPVGPNSNRMNRIRSRGNPLPPTQRT</sequence>
<evidence type="ECO:0000313" key="2">
    <source>
        <dbReference type="EMBL" id="ORZ40707.1"/>
    </source>
</evidence>
<gene>
    <name evidence="2" type="ORF">BCR44DRAFT_36568</name>
</gene>
<proteinExistence type="predicted"/>
<feature type="compositionally biased region" description="Polar residues" evidence="1">
    <location>
        <begin position="131"/>
        <end position="147"/>
    </location>
</feature>
<dbReference type="Proteomes" id="UP000193411">
    <property type="component" value="Unassembled WGS sequence"/>
</dbReference>
<feature type="compositionally biased region" description="Low complexity" evidence="1">
    <location>
        <begin position="17"/>
        <end position="26"/>
    </location>
</feature>